<organism evidence="1 2">
    <name type="scientific">Antarcticirhabdus aurantiaca</name>
    <dbReference type="NCBI Taxonomy" id="2606717"/>
    <lineage>
        <taxon>Bacteria</taxon>
        <taxon>Pseudomonadati</taxon>
        <taxon>Pseudomonadota</taxon>
        <taxon>Alphaproteobacteria</taxon>
        <taxon>Hyphomicrobiales</taxon>
        <taxon>Aurantimonadaceae</taxon>
        <taxon>Antarcticirhabdus</taxon>
    </lineage>
</organism>
<accession>A0ACD4NHX1</accession>
<keyword evidence="2" id="KW-1185">Reference proteome</keyword>
<gene>
    <name evidence="1" type="ORF">OXU80_15960</name>
</gene>
<reference evidence="1" key="1">
    <citation type="submission" date="2022-11" db="EMBL/GenBank/DDBJ databases">
        <title>beta-Carotene-producing bacterium, Jeongeuplla avenae sp. nov., alleviates the salt stress of Arabidopsis seedlings.</title>
        <authorList>
            <person name="Jiang L."/>
            <person name="Lee J."/>
        </authorList>
    </citation>
    <scope>NUCLEOTIDE SEQUENCE</scope>
    <source>
        <strain evidence="1">DY_R2A_6</strain>
    </source>
</reference>
<sequence>MARRQAASAGTSANEAAPPPEKRRRVRIKPEERYREFVSKAVELFAEVGFDAGTRELAQRLDVTQPLLYRYFPSKGDLISAVYKEIYLDRWKPGWSGMIEDESEPLRTRLQHFYEDYTETIFTPEWLRIYMFAGLRGVDINARYVVNVETDLLMPMARAVRRELGLDPDAPIRPEEVELFWTLHGGIFYYGVRKVVYGFACPIGKEQMIANAVAAFLDGAASVMRGFAAEDASAPTAPSTRRRSPGSRR</sequence>
<proteinExistence type="predicted"/>
<evidence type="ECO:0000313" key="2">
    <source>
        <dbReference type="Proteomes" id="UP001163223"/>
    </source>
</evidence>
<dbReference type="EMBL" id="CP113520">
    <property type="protein sequence ID" value="WAJ26387.1"/>
    <property type="molecule type" value="Genomic_DNA"/>
</dbReference>
<evidence type="ECO:0000313" key="1">
    <source>
        <dbReference type="EMBL" id="WAJ26387.1"/>
    </source>
</evidence>
<dbReference type="Proteomes" id="UP001163223">
    <property type="component" value="Chromosome"/>
</dbReference>
<protein>
    <submittedName>
        <fullName evidence="1">Helix-turn-helix domain containing protein</fullName>
    </submittedName>
</protein>
<name>A0ACD4NHX1_9HYPH</name>